<proteinExistence type="predicted"/>
<sequence length="144" mass="16224">MAYIKMFLGRGFANVNIPAGSFAGSSAVVPNSFPAFRWAKRWCDFVGRARPAIQDDNSRSSGAPDVTGGIPIRPSRCMKWTVVSRAAARRQEVLFPQLIPFASEVALMRELLSKSRYRQMTFRISGFTSNRIWTLPPIRYENGY</sequence>
<evidence type="ECO:0000313" key="2">
    <source>
        <dbReference type="Proteomes" id="UP000078541"/>
    </source>
</evidence>
<evidence type="ECO:0000313" key="1">
    <source>
        <dbReference type="EMBL" id="KYN36109.1"/>
    </source>
</evidence>
<dbReference type="Proteomes" id="UP000078541">
    <property type="component" value="Unassembled WGS sequence"/>
</dbReference>
<reference evidence="1 2" key="1">
    <citation type="submission" date="2016-03" db="EMBL/GenBank/DDBJ databases">
        <title>Trachymyrmex septentrionalis WGS genome.</title>
        <authorList>
            <person name="Nygaard S."/>
            <person name="Hu H."/>
            <person name="Boomsma J."/>
            <person name="Zhang G."/>
        </authorList>
    </citation>
    <scope>NUCLEOTIDE SEQUENCE [LARGE SCALE GENOMIC DNA]</scope>
    <source>
        <strain evidence="1">Tsep2-gDNA-1</strain>
        <tissue evidence="1">Whole body</tissue>
    </source>
</reference>
<dbReference type="AlphaFoldDB" id="A0A195F7S0"/>
<name>A0A195F7S0_9HYME</name>
<keyword evidence="2" id="KW-1185">Reference proteome</keyword>
<accession>A0A195F7S0</accession>
<protein>
    <submittedName>
        <fullName evidence="1">Uncharacterized protein</fullName>
    </submittedName>
</protein>
<gene>
    <name evidence="1" type="ORF">ALC56_09532</name>
</gene>
<dbReference type="EMBL" id="KQ981756">
    <property type="protein sequence ID" value="KYN36109.1"/>
    <property type="molecule type" value="Genomic_DNA"/>
</dbReference>
<organism evidence="1 2">
    <name type="scientific">Trachymyrmex septentrionalis</name>
    <dbReference type="NCBI Taxonomy" id="34720"/>
    <lineage>
        <taxon>Eukaryota</taxon>
        <taxon>Metazoa</taxon>
        <taxon>Ecdysozoa</taxon>
        <taxon>Arthropoda</taxon>
        <taxon>Hexapoda</taxon>
        <taxon>Insecta</taxon>
        <taxon>Pterygota</taxon>
        <taxon>Neoptera</taxon>
        <taxon>Endopterygota</taxon>
        <taxon>Hymenoptera</taxon>
        <taxon>Apocrita</taxon>
        <taxon>Aculeata</taxon>
        <taxon>Formicoidea</taxon>
        <taxon>Formicidae</taxon>
        <taxon>Myrmicinae</taxon>
        <taxon>Trachymyrmex</taxon>
    </lineage>
</organism>